<dbReference type="AlphaFoldDB" id="A0A9D4IZM2"/>
<proteinExistence type="predicted"/>
<evidence type="ECO:0000313" key="1">
    <source>
        <dbReference type="EMBL" id="KAH3792845.1"/>
    </source>
</evidence>
<gene>
    <name evidence="1" type="ORF">DPMN_146344</name>
</gene>
<organism evidence="1 2">
    <name type="scientific">Dreissena polymorpha</name>
    <name type="common">Zebra mussel</name>
    <name type="synonym">Mytilus polymorpha</name>
    <dbReference type="NCBI Taxonomy" id="45954"/>
    <lineage>
        <taxon>Eukaryota</taxon>
        <taxon>Metazoa</taxon>
        <taxon>Spiralia</taxon>
        <taxon>Lophotrochozoa</taxon>
        <taxon>Mollusca</taxon>
        <taxon>Bivalvia</taxon>
        <taxon>Autobranchia</taxon>
        <taxon>Heteroconchia</taxon>
        <taxon>Euheterodonta</taxon>
        <taxon>Imparidentia</taxon>
        <taxon>Neoheterodontei</taxon>
        <taxon>Myida</taxon>
        <taxon>Dreissenoidea</taxon>
        <taxon>Dreissenidae</taxon>
        <taxon>Dreissena</taxon>
    </lineage>
</organism>
<sequence>MHLRSNDIVSHPKAAIFSFRDNEYSSHAEVKYIVETQLSVRVKSIQFDPLDVRTQTKGARSRWIVEFNTESDLEVAIKKGLILGKDKLMFYRYDTANKKDVSTLKFFVAAVNAKRKLRRAAQTLKKRRQVSSMSQD</sequence>
<reference evidence="1" key="1">
    <citation type="journal article" date="2019" name="bioRxiv">
        <title>The Genome of the Zebra Mussel, Dreissena polymorpha: A Resource for Invasive Species Research.</title>
        <authorList>
            <person name="McCartney M.A."/>
            <person name="Auch B."/>
            <person name="Kono T."/>
            <person name="Mallez S."/>
            <person name="Zhang Y."/>
            <person name="Obille A."/>
            <person name="Becker A."/>
            <person name="Abrahante J.E."/>
            <person name="Garbe J."/>
            <person name="Badalamenti J.P."/>
            <person name="Herman A."/>
            <person name="Mangelson H."/>
            <person name="Liachko I."/>
            <person name="Sullivan S."/>
            <person name="Sone E.D."/>
            <person name="Koren S."/>
            <person name="Silverstein K.A.T."/>
            <person name="Beckman K.B."/>
            <person name="Gohl D.M."/>
        </authorList>
    </citation>
    <scope>NUCLEOTIDE SEQUENCE</scope>
    <source>
        <strain evidence="1">Duluth1</strain>
        <tissue evidence="1">Whole animal</tissue>
    </source>
</reference>
<dbReference type="PANTHER" id="PTHR37153:SF1">
    <property type="entry name" value="HYPOTHETICAL LOC292874"/>
    <property type="match status" value="1"/>
</dbReference>
<accession>A0A9D4IZM2</accession>
<protein>
    <submittedName>
        <fullName evidence="1">Uncharacterized protein</fullName>
    </submittedName>
</protein>
<evidence type="ECO:0000313" key="2">
    <source>
        <dbReference type="Proteomes" id="UP000828390"/>
    </source>
</evidence>
<reference evidence="1" key="2">
    <citation type="submission" date="2020-11" db="EMBL/GenBank/DDBJ databases">
        <authorList>
            <person name="McCartney M.A."/>
            <person name="Auch B."/>
            <person name="Kono T."/>
            <person name="Mallez S."/>
            <person name="Becker A."/>
            <person name="Gohl D.M."/>
            <person name="Silverstein K.A.T."/>
            <person name="Koren S."/>
            <person name="Bechman K.B."/>
            <person name="Herman A."/>
            <person name="Abrahante J.E."/>
            <person name="Garbe J."/>
        </authorList>
    </citation>
    <scope>NUCLEOTIDE SEQUENCE</scope>
    <source>
        <strain evidence="1">Duluth1</strain>
        <tissue evidence="1">Whole animal</tissue>
    </source>
</reference>
<comment type="caution">
    <text evidence="1">The sequence shown here is derived from an EMBL/GenBank/DDBJ whole genome shotgun (WGS) entry which is preliminary data.</text>
</comment>
<name>A0A9D4IZM2_DREPO</name>
<keyword evidence="2" id="KW-1185">Reference proteome</keyword>
<dbReference type="Proteomes" id="UP000828390">
    <property type="component" value="Unassembled WGS sequence"/>
</dbReference>
<dbReference type="EMBL" id="JAIWYP010000007">
    <property type="protein sequence ID" value="KAH3792845.1"/>
    <property type="molecule type" value="Genomic_DNA"/>
</dbReference>
<dbReference type="InterPro" id="IPR031746">
    <property type="entry name" value="DUF4732"/>
</dbReference>
<dbReference type="PANTHER" id="PTHR37153">
    <property type="entry name" value="CHROMOSOME 19 C19ORF81 HOMOLOG"/>
    <property type="match status" value="1"/>
</dbReference>